<organism evidence="3 4">
    <name type="scientific">Yinghuangia aomiensis</name>
    <dbReference type="NCBI Taxonomy" id="676205"/>
    <lineage>
        <taxon>Bacteria</taxon>
        <taxon>Bacillati</taxon>
        <taxon>Actinomycetota</taxon>
        <taxon>Actinomycetes</taxon>
        <taxon>Kitasatosporales</taxon>
        <taxon>Streptomycetaceae</taxon>
        <taxon>Yinghuangia</taxon>
    </lineage>
</organism>
<reference evidence="4" key="1">
    <citation type="journal article" date="2019" name="Int. J. Syst. Evol. Microbiol.">
        <title>The Global Catalogue of Microorganisms (GCM) 10K type strain sequencing project: providing services to taxonomists for standard genome sequencing and annotation.</title>
        <authorList>
            <consortium name="The Broad Institute Genomics Platform"/>
            <consortium name="The Broad Institute Genome Sequencing Center for Infectious Disease"/>
            <person name="Wu L."/>
            <person name="Ma J."/>
        </authorList>
    </citation>
    <scope>NUCLEOTIDE SEQUENCE [LARGE SCALE GENOMIC DNA]</scope>
    <source>
        <strain evidence="4">JCM 17986</strain>
    </source>
</reference>
<dbReference type="InterPro" id="IPR011761">
    <property type="entry name" value="ATP-grasp"/>
</dbReference>
<feature type="domain" description="ATP-grasp" evidence="2">
    <location>
        <begin position="119"/>
        <end position="292"/>
    </location>
</feature>
<keyword evidence="1" id="KW-0067">ATP-binding</keyword>
<evidence type="ECO:0000256" key="1">
    <source>
        <dbReference type="PROSITE-ProRule" id="PRU00409"/>
    </source>
</evidence>
<keyword evidence="1" id="KW-0547">Nucleotide-binding</keyword>
<name>A0ABP9GUN1_9ACTN</name>
<proteinExistence type="predicted"/>
<evidence type="ECO:0000313" key="3">
    <source>
        <dbReference type="EMBL" id="GAA4953314.1"/>
    </source>
</evidence>
<dbReference type="SUPFAM" id="SSF56059">
    <property type="entry name" value="Glutathione synthetase ATP-binding domain-like"/>
    <property type="match status" value="1"/>
</dbReference>
<dbReference type="PROSITE" id="PS50975">
    <property type="entry name" value="ATP_GRASP"/>
    <property type="match status" value="1"/>
</dbReference>
<dbReference type="EMBL" id="BAABHS010000004">
    <property type="protein sequence ID" value="GAA4953314.1"/>
    <property type="molecule type" value="Genomic_DNA"/>
</dbReference>
<keyword evidence="4" id="KW-1185">Reference proteome</keyword>
<evidence type="ECO:0000259" key="2">
    <source>
        <dbReference type="PROSITE" id="PS50975"/>
    </source>
</evidence>
<evidence type="ECO:0000313" key="4">
    <source>
        <dbReference type="Proteomes" id="UP001500466"/>
    </source>
</evidence>
<accession>A0ABP9GUN1</accession>
<protein>
    <submittedName>
        <fullName evidence="3">ATP-grasp domain-containing protein</fullName>
    </submittedName>
</protein>
<sequence>MRVLLSDGSGVTSRQVALLLGHAGHEVEVFGAVGGPAQVRPAPNVARAHPAPAFAADPWGWLDALETTVRAEGHDVVVPFGAHAAVVSRSGGDTGALKGRIAVPRYRALERVLDKVSAAATLTEIGLPQPEALVVRSAEALRQAADPPLYVKRPVGAPAPRIRLREELLRLADELDAEGAFADRGRVLLQHPAQGPMVTAQSVFDNGRLVAVHAYRHLTPGGTARQGLALPLINEHITLLGAHIGWHGALSMDGILTADGPVWIGVDPYLTDPTNAARSGVDLVGALLGVARGDAPAAQKPGEPDVHTHQFAGALREAAASGRLAVLRELWNVTFRRGAYHHSTEELLSPLAEPRAIPAFLALCTTLLAAPAWSLARARRTPPAHTLTPSTWHQIRAGAPPKSLPTPSAT</sequence>
<comment type="caution">
    <text evidence="3">The sequence shown here is derived from an EMBL/GenBank/DDBJ whole genome shotgun (WGS) entry which is preliminary data.</text>
</comment>
<dbReference type="Proteomes" id="UP001500466">
    <property type="component" value="Unassembled WGS sequence"/>
</dbReference>
<gene>
    <name evidence="3" type="ORF">GCM10023205_13240</name>
</gene>